<keyword evidence="4" id="KW-1185">Reference proteome</keyword>
<feature type="domain" description="Amidohydrolase-related" evidence="2">
    <location>
        <begin position="157"/>
        <end position="365"/>
    </location>
</feature>
<dbReference type="Proteomes" id="UP000601768">
    <property type="component" value="Unassembled WGS sequence"/>
</dbReference>
<dbReference type="RefSeq" id="WP_186507062.1">
    <property type="nucleotide sequence ID" value="NZ_JACNEP010000008.1"/>
</dbReference>
<dbReference type="InterPro" id="IPR032466">
    <property type="entry name" value="Metal_Hydrolase"/>
</dbReference>
<name>A0A8J6IV89_9ALTE</name>
<comment type="caution">
    <text evidence="3">The sequence shown here is derived from an EMBL/GenBank/DDBJ whole genome shotgun (WGS) entry which is preliminary data.</text>
</comment>
<dbReference type="PANTHER" id="PTHR21240:SF28">
    <property type="entry name" value="ISO-OROTATE DECARBOXYLASE (EUROFUNG)"/>
    <property type="match status" value="1"/>
</dbReference>
<dbReference type="PROSITE" id="PS51257">
    <property type="entry name" value="PROKAR_LIPOPROTEIN"/>
    <property type="match status" value="1"/>
</dbReference>
<evidence type="ECO:0000313" key="4">
    <source>
        <dbReference type="Proteomes" id="UP000601768"/>
    </source>
</evidence>
<dbReference type="InterPro" id="IPR006680">
    <property type="entry name" value="Amidohydro-rel"/>
</dbReference>
<dbReference type="AlphaFoldDB" id="A0A8J6IV89"/>
<reference evidence="3" key="1">
    <citation type="journal article" date="2018" name="Int. J. Syst. Evol. Microbiol.">
        <title>Neptunicella marina gen. nov., sp. nov., isolated from surface seawater.</title>
        <authorList>
            <person name="Liu X."/>
            <person name="Lai Q."/>
            <person name="Du Y."/>
            <person name="Zhang X."/>
            <person name="Liu Z."/>
            <person name="Sun F."/>
            <person name="Shao Z."/>
        </authorList>
    </citation>
    <scope>NUCLEOTIDE SEQUENCE</scope>
    <source>
        <strain evidence="3">S27-2</strain>
    </source>
</reference>
<dbReference type="Gene3D" id="3.20.20.140">
    <property type="entry name" value="Metal-dependent hydrolases"/>
    <property type="match status" value="1"/>
</dbReference>
<keyword evidence="1" id="KW-0456">Lyase</keyword>
<dbReference type="GO" id="GO:0019748">
    <property type="term" value="P:secondary metabolic process"/>
    <property type="evidence" value="ECO:0007669"/>
    <property type="project" value="TreeGrafter"/>
</dbReference>
<sequence>MKINKQLYLSLIVGGLLAGCTTEGESVRASTDAHYSMQDFSSVKKIDVHVHANKSDPAFALQAQKDGFQLLTINVDYPDFPSIDKQNEIALNLIHDYPKTVYYAATFSMQGWGTEGWAKQINQQLDKEKQQGAVAVKVWKNIGMQFRDKNNQLVMIDDPGFDPIFEHLAQQHMPLIGHQGEPYNCWLPVEKMSVKNDQEYFSNHPQYHMYLHPEMPSYEQQMGVRDAMLAKNPQLPFMGAHMASLEWSTDKMAEFLDRFPQAVIDMAARMGQLQAQSQKDREKVRQFMIDYQDRILYGTDLTFSPEADDAQFSAEAHRVWLAHWRYLNTDDVLQVSDLDGEFNGLALPKTVIDKIYYQNAQRFFNIQ</sequence>
<protein>
    <submittedName>
        <fullName evidence="3">Amidohydrolase family protein</fullName>
    </submittedName>
</protein>
<dbReference type="GO" id="GO:0005737">
    <property type="term" value="C:cytoplasm"/>
    <property type="evidence" value="ECO:0007669"/>
    <property type="project" value="TreeGrafter"/>
</dbReference>
<evidence type="ECO:0000256" key="1">
    <source>
        <dbReference type="ARBA" id="ARBA00023239"/>
    </source>
</evidence>
<dbReference type="PANTHER" id="PTHR21240">
    <property type="entry name" value="2-AMINO-3-CARBOXYLMUCONATE-6-SEMIALDEHYDE DECARBOXYLASE"/>
    <property type="match status" value="1"/>
</dbReference>
<dbReference type="Pfam" id="PF04909">
    <property type="entry name" value="Amidohydro_2"/>
    <property type="match status" value="1"/>
</dbReference>
<gene>
    <name evidence="3" type="ORF">H8B19_11650</name>
</gene>
<dbReference type="SUPFAM" id="SSF51556">
    <property type="entry name" value="Metallo-dependent hydrolases"/>
    <property type="match status" value="1"/>
</dbReference>
<organism evidence="3 4">
    <name type="scientific">Neptunicella marina</name>
    <dbReference type="NCBI Taxonomy" id="2125989"/>
    <lineage>
        <taxon>Bacteria</taxon>
        <taxon>Pseudomonadati</taxon>
        <taxon>Pseudomonadota</taxon>
        <taxon>Gammaproteobacteria</taxon>
        <taxon>Alteromonadales</taxon>
        <taxon>Alteromonadaceae</taxon>
        <taxon>Neptunicella</taxon>
    </lineage>
</organism>
<dbReference type="GO" id="GO:0016831">
    <property type="term" value="F:carboxy-lyase activity"/>
    <property type="evidence" value="ECO:0007669"/>
    <property type="project" value="InterPro"/>
</dbReference>
<accession>A0A8J6IV89</accession>
<dbReference type="InterPro" id="IPR032465">
    <property type="entry name" value="ACMSD"/>
</dbReference>
<dbReference type="GO" id="GO:0016787">
    <property type="term" value="F:hydrolase activity"/>
    <property type="evidence" value="ECO:0007669"/>
    <property type="project" value="InterPro"/>
</dbReference>
<proteinExistence type="predicted"/>
<dbReference type="EMBL" id="JACNEP010000008">
    <property type="protein sequence ID" value="MBC3766532.1"/>
    <property type="molecule type" value="Genomic_DNA"/>
</dbReference>
<reference evidence="3" key="2">
    <citation type="submission" date="2020-08" db="EMBL/GenBank/DDBJ databases">
        <authorList>
            <person name="Lai Q."/>
        </authorList>
    </citation>
    <scope>NUCLEOTIDE SEQUENCE</scope>
    <source>
        <strain evidence="3">S27-2</strain>
    </source>
</reference>
<evidence type="ECO:0000259" key="2">
    <source>
        <dbReference type="Pfam" id="PF04909"/>
    </source>
</evidence>
<evidence type="ECO:0000313" key="3">
    <source>
        <dbReference type="EMBL" id="MBC3766532.1"/>
    </source>
</evidence>